<name>A0A9D3C5Q6_NOTFU</name>
<dbReference type="EMBL" id="JAAVVJ010000001">
    <property type="protein sequence ID" value="KAF7230979.1"/>
    <property type="molecule type" value="Genomic_DNA"/>
</dbReference>
<reference evidence="4" key="1">
    <citation type="submission" date="2020-03" db="EMBL/GenBank/DDBJ databases">
        <title>Intra-Species Differences in Population Size shape Life History and Genome Evolution.</title>
        <authorList>
            <person name="Willemsen D."/>
            <person name="Cui R."/>
            <person name="Valenzano D.R."/>
        </authorList>
    </citation>
    <scope>NUCLEOTIDE SEQUENCE</scope>
    <source>
        <strain evidence="4">GRZ</strain>
        <tissue evidence="4">Whole</tissue>
    </source>
</reference>
<comment type="caution">
    <text evidence="1">Lacks conserved residue(s) required for the propagation of feature annotation.</text>
</comment>
<organism evidence="4 5">
    <name type="scientific">Nothobranchius furzeri</name>
    <name type="common">Turquoise killifish</name>
    <dbReference type="NCBI Taxonomy" id="105023"/>
    <lineage>
        <taxon>Eukaryota</taxon>
        <taxon>Metazoa</taxon>
        <taxon>Chordata</taxon>
        <taxon>Craniata</taxon>
        <taxon>Vertebrata</taxon>
        <taxon>Euteleostomi</taxon>
        <taxon>Actinopterygii</taxon>
        <taxon>Neopterygii</taxon>
        <taxon>Teleostei</taxon>
        <taxon>Neoteleostei</taxon>
        <taxon>Acanthomorphata</taxon>
        <taxon>Ovalentaria</taxon>
        <taxon>Atherinomorphae</taxon>
        <taxon>Cyprinodontiformes</taxon>
        <taxon>Nothobranchiidae</taxon>
        <taxon>Nothobranchius</taxon>
    </lineage>
</organism>
<comment type="cofactor">
    <cofactor evidence="1 2">
        <name>Zn(2+)</name>
        <dbReference type="ChEBI" id="CHEBI:29105"/>
    </cofactor>
    <text evidence="1 2">Binds 1 zinc ion per subunit.</text>
</comment>
<feature type="binding site" evidence="1">
    <location>
        <position position="154"/>
    </location>
    <ligand>
        <name>Zn(2+)</name>
        <dbReference type="ChEBI" id="CHEBI:29105"/>
        <note>catalytic</note>
    </ligand>
</feature>
<dbReference type="Pfam" id="PF01400">
    <property type="entry name" value="Astacin"/>
    <property type="match status" value="1"/>
</dbReference>
<dbReference type="SUPFAM" id="SSF55486">
    <property type="entry name" value="Metalloproteases ('zincins'), catalytic domain"/>
    <property type="match status" value="1"/>
</dbReference>
<keyword evidence="1 2" id="KW-0482">Metalloprotease</keyword>
<dbReference type="GO" id="GO:0006508">
    <property type="term" value="P:proteolysis"/>
    <property type="evidence" value="ECO:0007669"/>
    <property type="project" value="UniProtKB-KW"/>
</dbReference>
<sequence length="251" mass="27672">MMMMIWVALLLGSCSLSTGFPVNSTSGAALASATPQLGVSHNASGETLTELQGDQPTLEGDILLEEDRNAVNTVWSDGVVPYVIDPEIAFRTADILKAFNMIMSLTCIRFMPHTYELNYIEIKNGQGCSSYVGCRGGSQPVYFESTCTSGNLCHELIHALGMYHEHTRPDRDDHIIVQWQSIIPGKSSNFDIKVGNTLNLPYDFESIMHYGRNYFSVDGSPTIETKGSAEIGQRSHLSQLDVQKLNALYHC</sequence>
<dbReference type="OrthoDB" id="291007at2759"/>
<keyword evidence="2" id="KW-0732">Signal</keyword>
<evidence type="ECO:0000313" key="5">
    <source>
        <dbReference type="Proteomes" id="UP000822369"/>
    </source>
</evidence>
<dbReference type="Gene3D" id="3.40.390.10">
    <property type="entry name" value="Collagenase (Catalytic Domain)"/>
    <property type="match status" value="1"/>
</dbReference>
<feature type="binding site" evidence="1">
    <location>
        <position position="164"/>
    </location>
    <ligand>
        <name>Zn(2+)</name>
        <dbReference type="ChEBI" id="CHEBI:29105"/>
        <note>catalytic</note>
    </ligand>
</feature>
<dbReference type="GO" id="GO:0004222">
    <property type="term" value="F:metalloendopeptidase activity"/>
    <property type="evidence" value="ECO:0007669"/>
    <property type="project" value="UniProtKB-UniRule"/>
</dbReference>
<keyword evidence="1 2" id="KW-0378">Hydrolase</keyword>
<evidence type="ECO:0000259" key="3">
    <source>
        <dbReference type="PROSITE" id="PS51864"/>
    </source>
</evidence>
<dbReference type="InterPro" id="IPR024079">
    <property type="entry name" value="MetalloPept_cat_dom_sf"/>
</dbReference>
<feature type="active site" evidence="1">
    <location>
        <position position="155"/>
    </location>
</feature>
<dbReference type="PANTHER" id="PTHR10127:SF870">
    <property type="entry name" value="METALLOENDOPEPTIDASE"/>
    <property type="match status" value="1"/>
</dbReference>
<feature type="chain" id="PRO_5039757248" description="Metalloendopeptidase" evidence="2">
    <location>
        <begin position="20"/>
        <end position="251"/>
    </location>
</feature>
<feature type="domain" description="Peptidase M12A" evidence="3">
    <location>
        <begin position="69"/>
        <end position="251"/>
    </location>
</feature>
<feature type="signal peptide" evidence="2">
    <location>
        <begin position="1"/>
        <end position="19"/>
    </location>
</feature>
<dbReference type="PANTHER" id="PTHR10127">
    <property type="entry name" value="DISCOIDIN, CUB, EGF, LAMININ , AND ZINC METALLOPROTEASE DOMAIN CONTAINING"/>
    <property type="match status" value="1"/>
</dbReference>
<dbReference type="PROSITE" id="PS51864">
    <property type="entry name" value="ASTACIN"/>
    <property type="match status" value="1"/>
</dbReference>
<dbReference type="AlphaFoldDB" id="A0A9D3C5Q6"/>
<dbReference type="KEGG" id="nfu:107377843"/>
<keyword evidence="1 2" id="KW-0645">Protease</keyword>
<evidence type="ECO:0000256" key="1">
    <source>
        <dbReference type="PROSITE-ProRule" id="PRU01211"/>
    </source>
</evidence>
<protein>
    <recommendedName>
        <fullName evidence="2">Metalloendopeptidase</fullName>
        <ecNumber evidence="2">3.4.24.-</ecNumber>
    </recommendedName>
</protein>
<gene>
    <name evidence="4" type="ORF">G4P62_004465</name>
</gene>
<proteinExistence type="predicted"/>
<dbReference type="GO" id="GO:0008270">
    <property type="term" value="F:zinc ion binding"/>
    <property type="evidence" value="ECO:0007669"/>
    <property type="project" value="UniProtKB-UniRule"/>
</dbReference>
<dbReference type="CDD" id="cd04280">
    <property type="entry name" value="ZnMc_astacin_like"/>
    <property type="match status" value="1"/>
</dbReference>
<evidence type="ECO:0000313" key="4">
    <source>
        <dbReference type="EMBL" id="KAF7230979.1"/>
    </source>
</evidence>
<dbReference type="Proteomes" id="UP000822369">
    <property type="component" value="Chromosome 1"/>
</dbReference>
<keyword evidence="1 2" id="KW-0862">Zinc</keyword>
<dbReference type="InterPro" id="IPR034035">
    <property type="entry name" value="Astacin-like_dom"/>
</dbReference>
<evidence type="ECO:0000256" key="2">
    <source>
        <dbReference type="RuleBase" id="RU361183"/>
    </source>
</evidence>
<dbReference type="PRINTS" id="PR00480">
    <property type="entry name" value="ASTACIN"/>
</dbReference>
<dbReference type="InterPro" id="IPR001506">
    <property type="entry name" value="Peptidase_M12A"/>
</dbReference>
<dbReference type="EC" id="3.4.24.-" evidence="2"/>
<keyword evidence="1 2" id="KW-0479">Metal-binding</keyword>
<dbReference type="SMART" id="SM00235">
    <property type="entry name" value="ZnMc"/>
    <property type="match status" value="1"/>
</dbReference>
<feature type="binding site" evidence="1">
    <location>
        <position position="158"/>
    </location>
    <ligand>
        <name>Zn(2+)</name>
        <dbReference type="ChEBI" id="CHEBI:29105"/>
        <note>catalytic</note>
    </ligand>
</feature>
<dbReference type="OMA" id="IMEETCI"/>
<dbReference type="InterPro" id="IPR006026">
    <property type="entry name" value="Peptidase_Metallo"/>
</dbReference>
<accession>A0A9D3C5Q6</accession>
<comment type="caution">
    <text evidence="4">The sequence shown here is derived from an EMBL/GenBank/DDBJ whole genome shotgun (WGS) entry which is preliminary data.</text>
</comment>